<feature type="transmembrane region" description="Helical" evidence="1">
    <location>
        <begin position="12"/>
        <end position="32"/>
    </location>
</feature>
<keyword evidence="2" id="KW-0032">Aminotransferase</keyword>
<keyword evidence="1" id="KW-0472">Membrane</keyword>
<evidence type="ECO:0000313" key="2">
    <source>
        <dbReference type="EMBL" id="GER51160.1"/>
    </source>
</evidence>
<dbReference type="AlphaFoldDB" id="A0A5A7R0E4"/>
<proteinExistence type="predicted"/>
<keyword evidence="2" id="KW-0808">Transferase</keyword>
<dbReference type="GO" id="GO:0008483">
    <property type="term" value="F:transaminase activity"/>
    <property type="evidence" value="ECO:0007669"/>
    <property type="project" value="UniProtKB-KW"/>
</dbReference>
<name>A0A5A7R0E4_STRAF</name>
<keyword evidence="3" id="KW-1185">Reference proteome</keyword>
<keyword evidence="1" id="KW-0812">Transmembrane</keyword>
<dbReference type="EMBL" id="BKCP01009515">
    <property type="protein sequence ID" value="GER51160.1"/>
    <property type="molecule type" value="Genomic_DNA"/>
</dbReference>
<sequence>MPSNVYPNWGFPFSQFALIGAPASIFPVFFLPCSPQSVWENRGAKNKSTSSGTENGNWLDLAYSFLILREWKEDINAEHPDFKELDIWVQAWNFPINWIMFGNVSVPQAGNLAGKCLRLHVSVDLEQPLLRCSYAITAEFWAILIKTVNKGQMTSQKAESLKAFMEKWLKAFEIIVSHSHT</sequence>
<comment type="caution">
    <text evidence="2">The sequence shown here is derived from an EMBL/GenBank/DDBJ whole genome shotgun (WGS) entry which is preliminary data.</text>
</comment>
<reference evidence="3" key="1">
    <citation type="journal article" date="2019" name="Curr. Biol.">
        <title>Genome Sequence of Striga asiatica Provides Insight into the Evolution of Plant Parasitism.</title>
        <authorList>
            <person name="Yoshida S."/>
            <person name="Kim S."/>
            <person name="Wafula E.K."/>
            <person name="Tanskanen J."/>
            <person name="Kim Y.M."/>
            <person name="Honaas L."/>
            <person name="Yang Z."/>
            <person name="Spallek T."/>
            <person name="Conn C.E."/>
            <person name="Ichihashi Y."/>
            <person name="Cheong K."/>
            <person name="Cui S."/>
            <person name="Der J.P."/>
            <person name="Gundlach H."/>
            <person name="Jiao Y."/>
            <person name="Hori C."/>
            <person name="Ishida J.K."/>
            <person name="Kasahara H."/>
            <person name="Kiba T."/>
            <person name="Kim M.S."/>
            <person name="Koo N."/>
            <person name="Laohavisit A."/>
            <person name="Lee Y.H."/>
            <person name="Lumba S."/>
            <person name="McCourt P."/>
            <person name="Mortimer J.C."/>
            <person name="Mutuku J.M."/>
            <person name="Nomura T."/>
            <person name="Sasaki-Sekimoto Y."/>
            <person name="Seto Y."/>
            <person name="Wang Y."/>
            <person name="Wakatake T."/>
            <person name="Sakakibara H."/>
            <person name="Demura T."/>
            <person name="Yamaguchi S."/>
            <person name="Yoneyama K."/>
            <person name="Manabe R.I."/>
            <person name="Nelson D.C."/>
            <person name="Schulman A.H."/>
            <person name="Timko M.P."/>
            <person name="dePamphilis C.W."/>
            <person name="Choi D."/>
            <person name="Shirasu K."/>
        </authorList>
    </citation>
    <scope>NUCLEOTIDE SEQUENCE [LARGE SCALE GENOMIC DNA]</scope>
    <source>
        <strain evidence="3">cv. UVA1</strain>
    </source>
</reference>
<protein>
    <submittedName>
        <fullName evidence="2">Aminotransferase</fullName>
    </submittedName>
</protein>
<accession>A0A5A7R0E4</accession>
<evidence type="ECO:0000256" key="1">
    <source>
        <dbReference type="SAM" id="Phobius"/>
    </source>
</evidence>
<evidence type="ECO:0000313" key="3">
    <source>
        <dbReference type="Proteomes" id="UP000325081"/>
    </source>
</evidence>
<dbReference type="Proteomes" id="UP000325081">
    <property type="component" value="Unassembled WGS sequence"/>
</dbReference>
<organism evidence="2 3">
    <name type="scientific">Striga asiatica</name>
    <name type="common">Asiatic witchweed</name>
    <name type="synonym">Buchnera asiatica</name>
    <dbReference type="NCBI Taxonomy" id="4170"/>
    <lineage>
        <taxon>Eukaryota</taxon>
        <taxon>Viridiplantae</taxon>
        <taxon>Streptophyta</taxon>
        <taxon>Embryophyta</taxon>
        <taxon>Tracheophyta</taxon>
        <taxon>Spermatophyta</taxon>
        <taxon>Magnoliopsida</taxon>
        <taxon>eudicotyledons</taxon>
        <taxon>Gunneridae</taxon>
        <taxon>Pentapetalae</taxon>
        <taxon>asterids</taxon>
        <taxon>lamiids</taxon>
        <taxon>Lamiales</taxon>
        <taxon>Orobanchaceae</taxon>
        <taxon>Buchnereae</taxon>
        <taxon>Striga</taxon>
    </lineage>
</organism>
<gene>
    <name evidence="2" type="ORF">STAS_28517</name>
</gene>
<dbReference type="OrthoDB" id="1750606at2759"/>
<keyword evidence="1" id="KW-1133">Transmembrane helix</keyword>